<dbReference type="SUPFAM" id="SSF53474">
    <property type="entry name" value="alpha/beta-Hydrolases"/>
    <property type="match status" value="1"/>
</dbReference>
<accession>A0A3B0T2R7</accession>
<proteinExistence type="inferred from homology"/>
<dbReference type="PANTHER" id="PTHR22946">
    <property type="entry name" value="DIENELACTONE HYDROLASE DOMAIN-CONTAINING PROTEIN-RELATED"/>
    <property type="match status" value="1"/>
</dbReference>
<organism evidence="4">
    <name type="scientific">hydrothermal vent metagenome</name>
    <dbReference type="NCBI Taxonomy" id="652676"/>
    <lineage>
        <taxon>unclassified sequences</taxon>
        <taxon>metagenomes</taxon>
        <taxon>ecological metagenomes</taxon>
    </lineage>
</organism>
<keyword evidence="1" id="KW-0378">Hydrolase</keyword>
<gene>
    <name evidence="4" type="ORF">MNBD_ALPHA01-700</name>
</gene>
<dbReference type="EMBL" id="UOEJ01000143">
    <property type="protein sequence ID" value="VAW01236.1"/>
    <property type="molecule type" value="Genomic_DNA"/>
</dbReference>
<dbReference type="GO" id="GO:0016788">
    <property type="term" value="F:hydrolase activity, acting on ester bonds"/>
    <property type="evidence" value="ECO:0007669"/>
    <property type="project" value="UniProtKB-ARBA"/>
</dbReference>
<dbReference type="InterPro" id="IPR029058">
    <property type="entry name" value="AB_hydrolase_fold"/>
</dbReference>
<evidence type="ECO:0000256" key="1">
    <source>
        <dbReference type="ARBA" id="ARBA00022801"/>
    </source>
</evidence>
<dbReference type="InterPro" id="IPR050261">
    <property type="entry name" value="FrsA_esterase"/>
</dbReference>
<protein>
    <recommendedName>
        <fullName evidence="3">AB hydrolase-1 domain-containing protein</fullName>
    </recommendedName>
</protein>
<dbReference type="PANTHER" id="PTHR22946:SF9">
    <property type="entry name" value="POLYKETIDE TRANSFERASE AF380"/>
    <property type="match status" value="1"/>
</dbReference>
<reference evidence="4" key="1">
    <citation type="submission" date="2018-06" db="EMBL/GenBank/DDBJ databases">
        <authorList>
            <person name="Zhirakovskaya E."/>
        </authorList>
    </citation>
    <scope>NUCLEOTIDE SEQUENCE</scope>
</reference>
<dbReference type="AlphaFoldDB" id="A0A3B0T2R7"/>
<name>A0A3B0T2R7_9ZZZZ</name>
<comment type="similarity">
    <text evidence="2">Belongs to the AB hydrolase superfamily. FUS2 hydrolase family.</text>
</comment>
<feature type="domain" description="AB hydrolase-1" evidence="3">
    <location>
        <begin position="68"/>
        <end position="213"/>
    </location>
</feature>
<evidence type="ECO:0000313" key="4">
    <source>
        <dbReference type="EMBL" id="VAW01236.1"/>
    </source>
</evidence>
<dbReference type="InterPro" id="IPR000073">
    <property type="entry name" value="AB_hydrolase_1"/>
</dbReference>
<dbReference type="Pfam" id="PF12697">
    <property type="entry name" value="Abhydrolase_6"/>
    <property type="match status" value="1"/>
</dbReference>
<dbReference type="Gene3D" id="3.40.50.1820">
    <property type="entry name" value="alpha/beta hydrolase"/>
    <property type="match status" value="1"/>
</dbReference>
<sequence length="294" mass="31967">MRKILIWATALLFSANNTFAGGYDPVTQDPVANPDAPPYMAELQFPSHGDNVNGHLYVANGKGPHPTVVFLHGFPGNERDIDLMQALRRAGFNTLFFHYRGAWGSDGDYSLVHVLEDAGTAITLVRRLGNEAKHRIDPARISVIGHSLGGFNALVAGIEDDALTCVVALAPADVYVLANALLDNGFDLKSDVNTRPVPGLKNYSFADLIGEAVTNKARYSLVPRMSAFDGRPLLIVSGTEDVQVKLEEQLPLVKAAGGAKPFQHIVLNSDHSFSGVRIALMRHITRWMGENCRQ</sequence>
<evidence type="ECO:0000259" key="3">
    <source>
        <dbReference type="Pfam" id="PF12697"/>
    </source>
</evidence>
<evidence type="ECO:0000256" key="2">
    <source>
        <dbReference type="ARBA" id="ARBA00038115"/>
    </source>
</evidence>